<dbReference type="EMBL" id="JACHXI010000015">
    <property type="protein sequence ID" value="MBB3104380.1"/>
    <property type="molecule type" value="Genomic_DNA"/>
</dbReference>
<evidence type="ECO:0000313" key="3">
    <source>
        <dbReference type="Proteomes" id="UP000549250"/>
    </source>
</evidence>
<sequence length="106" mass="11748">MTATEQRIRELAYQIWQSEGCPHGEEGRHWEMACKLAHAEENGASIKPTGRTRKTTTKPTDATPSESKATRTRSAAAKAGPSETGSETVQTIRKPRTPRTVRKEDK</sequence>
<organism evidence="2 3">
    <name type="scientific">Azomonas macrocytogenes</name>
    <name type="common">Azotobacter macrocytogenes</name>
    <dbReference type="NCBI Taxonomy" id="69962"/>
    <lineage>
        <taxon>Bacteria</taxon>
        <taxon>Pseudomonadati</taxon>
        <taxon>Pseudomonadota</taxon>
        <taxon>Gammaproteobacteria</taxon>
        <taxon>Pseudomonadales</taxon>
        <taxon>Pseudomonadaceae</taxon>
        <taxon>Azomonas</taxon>
    </lineage>
</organism>
<feature type="region of interest" description="Disordered" evidence="1">
    <location>
        <begin position="41"/>
        <end position="106"/>
    </location>
</feature>
<accession>A0A839T6B2</accession>
<dbReference type="InterPro" id="IPR021327">
    <property type="entry name" value="DUF2934"/>
</dbReference>
<evidence type="ECO:0000256" key="1">
    <source>
        <dbReference type="SAM" id="MobiDB-lite"/>
    </source>
</evidence>
<evidence type="ECO:0000313" key="2">
    <source>
        <dbReference type="EMBL" id="MBB3104380.1"/>
    </source>
</evidence>
<protein>
    <recommendedName>
        <fullName evidence="4">DUF2934 domain-containing protein</fullName>
    </recommendedName>
</protein>
<dbReference type="AlphaFoldDB" id="A0A839T6B2"/>
<reference evidence="2 3" key="1">
    <citation type="submission" date="2020-08" db="EMBL/GenBank/DDBJ databases">
        <title>Genomic Encyclopedia of Type Strains, Phase III (KMG-III): the genomes of soil and plant-associated and newly described type strains.</title>
        <authorList>
            <person name="Whitman W."/>
        </authorList>
    </citation>
    <scope>NUCLEOTIDE SEQUENCE [LARGE SCALE GENOMIC DNA]</scope>
    <source>
        <strain evidence="2 3">CECT 4462</strain>
    </source>
</reference>
<dbReference type="Proteomes" id="UP000549250">
    <property type="component" value="Unassembled WGS sequence"/>
</dbReference>
<dbReference type="Pfam" id="PF11154">
    <property type="entry name" value="DUF2934"/>
    <property type="match status" value="1"/>
</dbReference>
<name>A0A839T6B2_AZOMA</name>
<dbReference type="RefSeq" id="WP_183167258.1">
    <property type="nucleotide sequence ID" value="NZ_JACHXI010000015.1"/>
</dbReference>
<evidence type="ECO:0008006" key="4">
    <source>
        <dbReference type="Google" id="ProtNLM"/>
    </source>
</evidence>
<gene>
    <name evidence="2" type="ORF">FHR87_002796</name>
</gene>
<proteinExistence type="predicted"/>
<keyword evidence="3" id="KW-1185">Reference proteome</keyword>
<comment type="caution">
    <text evidence="2">The sequence shown here is derived from an EMBL/GenBank/DDBJ whole genome shotgun (WGS) entry which is preliminary data.</text>
</comment>